<keyword evidence="4 7" id="KW-0812">Transmembrane</keyword>
<dbReference type="STRING" id="1223802.SUTH_02786"/>
<keyword evidence="10" id="KW-1185">Reference proteome</keyword>
<dbReference type="SUPFAM" id="SSF53448">
    <property type="entry name" value="Nucleotide-diphospho-sugar transferases"/>
    <property type="match status" value="1"/>
</dbReference>
<dbReference type="Pfam" id="PF00535">
    <property type="entry name" value="Glycos_transf_2"/>
    <property type="match status" value="1"/>
</dbReference>
<dbReference type="Proteomes" id="UP000031637">
    <property type="component" value="Chromosome"/>
</dbReference>
<evidence type="ECO:0000313" key="10">
    <source>
        <dbReference type="Proteomes" id="UP000031637"/>
    </source>
</evidence>
<dbReference type="GO" id="GO:0016757">
    <property type="term" value="F:glycosyltransferase activity"/>
    <property type="evidence" value="ECO:0007669"/>
    <property type="project" value="UniProtKB-KW"/>
</dbReference>
<dbReference type="RefSeq" id="WP_041100062.1">
    <property type="nucleotide sequence ID" value="NZ_AP012547.1"/>
</dbReference>
<dbReference type="AlphaFoldDB" id="W0SI31"/>
<gene>
    <name evidence="9" type="ORF">SUTH_02786</name>
</gene>
<dbReference type="KEGG" id="shd:SUTH_02786"/>
<evidence type="ECO:0000313" key="9">
    <source>
        <dbReference type="EMBL" id="BAO30565.1"/>
    </source>
</evidence>
<feature type="transmembrane region" description="Helical" evidence="7">
    <location>
        <begin position="263"/>
        <end position="289"/>
    </location>
</feature>
<dbReference type="InterPro" id="IPR001173">
    <property type="entry name" value="Glyco_trans_2-like"/>
</dbReference>
<dbReference type="CDD" id="cd04187">
    <property type="entry name" value="DPM1_like_bac"/>
    <property type="match status" value="1"/>
</dbReference>
<dbReference type="InterPro" id="IPR050256">
    <property type="entry name" value="Glycosyltransferase_2"/>
</dbReference>
<dbReference type="Gene3D" id="3.90.550.10">
    <property type="entry name" value="Spore Coat Polysaccharide Biosynthesis Protein SpsA, Chain A"/>
    <property type="match status" value="1"/>
</dbReference>
<dbReference type="OrthoDB" id="9811884at2"/>
<accession>W0SI31</accession>
<keyword evidence="5 7" id="KW-1133">Transmembrane helix</keyword>
<dbReference type="GO" id="GO:0005886">
    <property type="term" value="C:plasma membrane"/>
    <property type="evidence" value="ECO:0007669"/>
    <property type="project" value="TreeGrafter"/>
</dbReference>
<evidence type="ECO:0000256" key="3">
    <source>
        <dbReference type="ARBA" id="ARBA00022679"/>
    </source>
</evidence>
<name>W0SI31_9PROT</name>
<keyword evidence="2" id="KW-0328">Glycosyltransferase</keyword>
<dbReference type="InterPro" id="IPR029044">
    <property type="entry name" value="Nucleotide-diphossugar_trans"/>
</dbReference>
<evidence type="ECO:0000256" key="1">
    <source>
        <dbReference type="ARBA" id="ARBA00004141"/>
    </source>
</evidence>
<organism evidence="9 10">
    <name type="scientific">Sulfuritalea hydrogenivorans sk43H</name>
    <dbReference type="NCBI Taxonomy" id="1223802"/>
    <lineage>
        <taxon>Bacteria</taxon>
        <taxon>Pseudomonadati</taxon>
        <taxon>Pseudomonadota</taxon>
        <taxon>Betaproteobacteria</taxon>
        <taxon>Nitrosomonadales</taxon>
        <taxon>Sterolibacteriaceae</taxon>
        <taxon>Sulfuritalea</taxon>
    </lineage>
</organism>
<dbReference type="HOGENOM" id="CLU_033536_0_1_4"/>
<feature type="domain" description="Glycosyltransferase 2-like" evidence="8">
    <location>
        <begin position="5"/>
        <end position="134"/>
    </location>
</feature>
<evidence type="ECO:0000256" key="4">
    <source>
        <dbReference type="ARBA" id="ARBA00022692"/>
    </source>
</evidence>
<reference evidence="9 10" key="1">
    <citation type="journal article" date="2014" name="Syst. Appl. Microbiol.">
        <title>Complete genomes of freshwater sulfur oxidizers Sulfuricella denitrificans skB26 and Sulfuritalea hydrogenivorans sk43H: genetic insights into the sulfur oxidation pathway of betaproteobacteria.</title>
        <authorList>
            <person name="Watanabe T."/>
            <person name="Kojima H."/>
            <person name="Fukui M."/>
        </authorList>
    </citation>
    <scope>NUCLEOTIDE SEQUENCE [LARGE SCALE GENOMIC DNA]</scope>
    <source>
        <strain evidence="9">DSM22779</strain>
    </source>
</reference>
<evidence type="ECO:0000256" key="5">
    <source>
        <dbReference type="ARBA" id="ARBA00022989"/>
    </source>
</evidence>
<keyword evidence="3 9" id="KW-0808">Transferase</keyword>
<evidence type="ECO:0000256" key="7">
    <source>
        <dbReference type="SAM" id="Phobius"/>
    </source>
</evidence>
<evidence type="ECO:0000256" key="6">
    <source>
        <dbReference type="ARBA" id="ARBA00023136"/>
    </source>
</evidence>
<protein>
    <submittedName>
        <fullName evidence="9">Glycosyltransferase</fullName>
    </submittedName>
</protein>
<dbReference type="PANTHER" id="PTHR48090">
    <property type="entry name" value="UNDECAPRENYL-PHOSPHATE 4-DEOXY-4-FORMAMIDO-L-ARABINOSE TRANSFERASE-RELATED"/>
    <property type="match status" value="1"/>
</dbReference>
<dbReference type="PANTHER" id="PTHR48090:SF1">
    <property type="entry name" value="PROPHAGE BACTOPRENOL GLUCOSYL TRANSFERASE HOMOLOG"/>
    <property type="match status" value="1"/>
</dbReference>
<dbReference type="EMBL" id="AP012547">
    <property type="protein sequence ID" value="BAO30565.1"/>
    <property type="molecule type" value="Genomic_DNA"/>
</dbReference>
<feature type="transmembrane region" description="Helical" evidence="7">
    <location>
        <begin position="229"/>
        <end position="251"/>
    </location>
</feature>
<sequence>MPLISIITPCFNEAENVEELHRRIAAQFSGIPDCDYEHIFIDNASTDGTVEAIRRIASADSHVKAIVNSRNFGHIRSPMHALLQARGDAVITMASDLQDPPELIPAFIAKWREGFRVVVGVKPQSLETPLMSFVRRSYYRTIGRIADVRLIPNFTGFGLYDRSVVEIARRYDDPYPYFRGMVSDIGFPHAEIPYEKPLRLRGITKNNFYTLYDLAMLGITSHSKLPLRLATMAGFSLSLISLLIALVYLVLKLVYWDRFGMGTAPVLIGMFFLASVQLFFIGILGEYIASIHTQVQKRPLVVERERINFDPAPPRD</sequence>
<evidence type="ECO:0000259" key="8">
    <source>
        <dbReference type="Pfam" id="PF00535"/>
    </source>
</evidence>
<comment type="subcellular location">
    <subcellularLocation>
        <location evidence="1">Membrane</location>
        <topology evidence="1">Multi-pass membrane protein</topology>
    </subcellularLocation>
</comment>
<proteinExistence type="predicted"/>
<evidence type="ECO:0000256" key="2">
    <source>
        <dbReference type="ARBA" id="ARBA00022676"/>
    </source>
</evidence>
<keyword evidence="6 7" id="KW-0472">Membrane</keyword>